<dbReference type="STRING" id="5627.A0A1C7M099"/>
<dbReference type="EMBL" id="LUGG01000015">
    <property type="protein sequence ID" value="OBZ69877.1"/>
    <property type="molecule type" value="Genomic_DNA"/>
</dbReference>
<reference evidence="2 3" key="1">
    <citation type="submission" date="2016-03" db="EMBL/GenBank/DDBJ databases">
        <title>Whole genome sequencing of Grifola frondosa 9006-11.</title>
        <authorList>
            <person name="Min B."/>
            <person name="Park H."/>
            <person name="Kim J.-G."/>
            <person name="Cho H."/>
            <person name="Oh Y.-L."/>
            <person name="Kong W.-S."/>
            <person name="Choi I.-G."/>
        </authorList>
    </citation>
    <scope>NUCLEOTIDE SEQUENCE [LARGE SCALE GENOMIC DNA]</scope>
    <source>
        <strain evidence="2 3">9006-11</strain>
    </source>
</reference>
<comment type="caution">
    <text evidence="2">The sequence shown here is derived from an EMBL/GenBank/DDBJ whole genome shotgun (WGS) entry which is preliminary data.</text>
</comment>
<organism evidence="2 3">
    <name type="scientific">Grifola frondosa</name>
    <name type="common">Maitake</name>
    <name type="synonym">Polyporus frondosus</name>
    <dbReference type="NCBI Taxonomy" id="5627"/>
    <lineage>
        <taxon>Eukaryota</taxon>
        <taxon>Fungi</taxon>
        <taxon>Dikarya</taxon>
        <taxon>Basidiomycota</taxon>
        <taxon>Agaricomycotina</taxon>
        <taxon>Agaricomycetes</taxon>
        <taxon>Polyporales</taxon>
        <taxon>Grifolaceae</taxon>
        <taxon>Grifola</taxon>
    </lineage>
</organism>
<accession>A0A1C7M099</accession>
<feature type="region of interest" description="Disordered" evidence="1">
    <location>
        <begin position="1"/>
        <end position="23"/>
    </location>
</feature>
<dbReference type="AlphaFoldDB" id="A0A1C7M099"/>
<name>A0A1C7M099_GRIFR</name>
<keyword evidence="3" id="KW-1185">Reference proteome</keyword>
<sequence length="73" mass="7497">MRDGIAGARSSSQHIKSGSSVTLGPIDDIAAPISSSPTIVPPVKSESIKQFGSVQASPSSSSFHLDLDFIAID</sequence>
<protein>
    <submittedName>
        <fullName evidence="2">Uncharacterized protein</fullName>
    </submittedName>
</protein>
<gene>
    <name evidence="2" type="ORF">A0H81_10250</name>
</gene>
<feature type="compositionally biased region" description="Polar residues" evidence="1">
    <location>
        <begin position="9"/>
        <end position="22"/>
    </location>
</feature>
<evidence type="ECO:0000313" key="2">
    <source>
        <dbReference type="EMBL" id="OBZ69877.1"/>
    </source>
</evidence>
<evidence type="ECO:0000313" key="3">
    <source>
        <dbReference type="Proteomes" id="UP000092993"/>
    </source>
</evidence>
<proteinExistence type="predicted"/>
<evidence type="ECO:0000256" key="1">
    <source>
        <dbReference type="SAM" id="MobiDB-lite"/>
    </source>
</evidence>
<dbReference type="Proteomes" id="UP000092993">
    <property type="component" value="Unassembled WGS sequence"/>
</dbReference>